<evidence type="ECO:0000313" key="2">
    <source>
        <dbReference type="Proteomes" id="UP001234297"/>
    </source>
</evidence>
<keyword evidence="2" id="KW-1185">Reference proteome</keyword>
<gene>
    <name evidence="1" type="ORF">MRB53_022332</name>
</gene>
<name>A0ACC2L7I6_PERAE</name>
<comment type="caution">
    <text evidence="1">The sequence shown here is derived from an EMBL/GenBank/DDBJ whole genome shotgun (WGS) entry which is preliminary data.</text>
</comment>
<reference evidence="1 2" key="1">
    <citation type="journal article" date="2022" name="Hortic Res">
        <title>A haplotype resolved chromosomal level avocado genome allows analysis of novel avocado genes.</title>
        <authorList>
            <person name="Nath O."/>
            <person name="Fletcher S.J."/>
            <person name="Hayward A."/>
            <person name="Shaw L.M."/>
            <person name="Masouleh A.K."/>
            <person name="Furtado A."/>
            <person name="Henry R.J."/>
            <person name="Mitter N."/>
        </authorList>
    </citation>
    <scope>NUCLEOTIDE SEQUENCE [LARGE SCALE GENOMIC DNA]</scope>
    <source>
        <strain evidence="2">cv. Hass</strain>
    </source>
</reference>
<accession>A0ACC2L7I6</accession>
<dbReference type="EMBL" id="CM056815">
    <property type="protein sequence ID" value="KAJ8629009.1"/>
    <property type="molecule type" value="Genomic_DNA"/>
</dbReference>
<proteinExistence type="predicted"/>
<sequence length="175" mass="19856">MASNMMDKLEKYWSDNGMILAVAAILDPRLKMKSVEYYFPLIYGSEAWMRISDVRNCLKNLYKEYMARTTPNLFNNEYVGNAGSCSSSTSDDCEAIGAANITSRNIMFERRRGFEKFLKEISLTQQIKSDLEMYLDEAVHPMKTAESSNGHSNFCTPNTAVYMDGDDEESNSVGR</sequence>
<protein>
    <submittedName>
        <fullName evidence="1">Uncharacterized protein</fullName>
    </submittedName>
</protein>
<organism evidence="1 2">
    <name type="scientific">Persea americana</name>
    <name type="common">Avocado</name>
    <dbReference type="NCBI Taxonomy" id="3435"/>
    <lineage>
        <taxon>Eukaryota</taxon>
        <taxon>Viridiplantae</taxon>
        <taxon>Streptophyta</taxon>
        <taxon>Embryophyta</taxon>
        <taxon>Tracheophyta</taxon>
        <taxon>Spermatophyta</taxon>
        <taxon>Magnoliopsida</taxon>
        <taxon>Magnoliidae</taxon>
        <taxon>Laurales</taxon>
        <taxon>Lauraceae</taxon>
        <taxon>Persea</taxon>
    </lineage>
</organism>
<evidence type="ECO:0000313" key="1">
    <source>
        <dbReference type="EMBL" id="KAJ8629009.1"/>
    </source>
</evidence>
<dbReference type="Proteomes" id="UP001234297">
    <property type="component" value="Chromosome 7"/>
</dbReference>